<gene>
    <name evidence="1" type="ORF">FTUN_0802</name>
</gene>
<dbReference type="AlphaFoldDB" id="A0A6M5YJ43"/>
<dbReference type="EMBL" id="CP053452">
    <property type="protein sequence ID" value="QJW93296.1"/>
    <property type="molecule type" value="Genomic_DNA"/>
</dbReference>
<name>A0A6M5YJ43_9BACT</name>
<evidence type="ECO:0000313" key="1">
    <source>
        <dbReference type="EMBL" id="QJW93296.1"/>
    </source>
</evidence>
<reference evidence="2" key="1">
    <citation type="submission" date="2020-05" db="EMBL/GenBank/DDBJ databases">
        <title>Frigoriglobus tundricola gen. nov., sp. nov., a psychrotolerant cellulolytic planctomycete of the family Gemmataceae with two divergent copies of 16S rRNA gene.</title>
        <authorList>
            <person name="Kulichevskaya I.S."/>
            <person name="Ivanova A.A."/>
            <person name="Naumoff D.G."/>
            <person name="Beletsky A.V."/>
            <person name="Rijpstra W.I.C."/>
            <person name="Sinninghe Damste J.S."/>
            <person name="Mardanov A.V."/>
            <person name="Ravin N.V."/>
            <person name="Dedysh S.N."/>
        </authorList>
    </citation>
    <scope>NUCLEOTIDE SEQUENCE [LARGE SCALE GENOMIC DNA]</scope>
    <source>
        <strain evidence="2">PL17</strain>
    </source>
</reference>
<sequence>MVTGRWPARHPAVSQTSDSRWLVQLLDYSNARAGTATTDDFSPDIRRLEPVLAPRG</sequence>
<dbReference type="KEGG" id="ftj:FTUN_0802"/>
<protein>
    <submittedName>
        <fullName evidence="1">Uncharacterized protein</fullName>
    </submittedName>
</protein>
<proteinExistence type="predicted"/>
<evidence type="ECO:0000313" key="2">
    <source>
        <dbReference type="Proteomes" id="UP000503447"/>
    </source>
</evidence>
<organism evidence="1 2">
    <name type="scientific">Frigoriglobus tundricola</name>
    <dbReference type="NCBI Taxonomy" id="2774151"/>
    <lineage>
        <taxon>Bacteria</taxon>
        <taxon>Pseudomonadati</taxon>
        <taxon>Planctomycetota</taxon>
        <taxon>Planctomycetia</taxon>
        <taxon>Gemmatales</taxon>
        <taxon>Gemmataceae</taxon>
        <taxon>Frigoriglobus</taxon>
    </lineage>
</organism>
<dbReference type="Proteomes" id="UP000503447">
    <property type="component" value="Chromosome"/>
</dbReference>
<accession>A0A6M5YJ43</accession>
<keyword evidence="2" id="KW-1185">Reference proteome</keyword>